<proteinExistence type="predicted"/>
<feature type="region of interest" description="Disordered" evidence="1">
    <location>
        <begin position="183"/>
        <end position="211"/>
    </location>
</feature>
<dbReference type="InterPro" id="IPR029039">
    <property type="entry name" value="Flavoprotein-like_sf"/>
</dbReference>
<dbReference type="RefSeq" id="WP_313762508.1">
    <property type="nucleotide sequence ID" value="NZ_BAAAVH010000050.1"/>
</dbReference>
<sequence>MSAAAPPRILGLGGSMRPGSTSQLLLRRAVSLLEADGCRTSLLDLRELDLPFCNGDKQDPWPSRPDVKLLREEFRAADGVILAGPEYHGTIGGALKNALDLLDFEHVEGKVFGAICALGGRSNSNALNHLRLVARWYRAWMVPEQVAVPQARSALPGGEPADPELGARVDELARSVARAAALLRPRTDGPGAEPLGPESALNVSRTVKREH</sequence>
<dbReference type="Proteomes" id="UP001596067">
    <property type="component" value="Unassembled WGS sequence"/>
</dbReference>
<evidence type="ECO:0000256" key="1">
    <source>
        <dbReference type="SAM" id="MobiDB-lite"/>
    </source>
</evidence>
<dbReference type="EMBL" id="JBHSOD010000003">
    <property type="protein sequence ID" value="MFC5884155.1"/>
    <property type="molecule type" value="Genomic_DNA"/>
</dbReference>
<comment type="caution">
    <text evidence="3">The sequence shown here is derived from an EMBL/GenBank/DDBJ whole genome shotgun (WGS) entry which is preliminary data.</text>
</comment>
<keyword evidence="4" id="KW-1185">Reference proteome</keyword>
<dbReference type="Pfam" id="PF03358">
    <property type="entry name" value="FMN_red"/>
    <property type="match status" value="1"/>
</dbReference>
<feature type="domain" description="NADPH-dependent FMN reductase-like" evidence="2">
    <location>
        <begin position="7"/>
        <end position="151"/>
    </location>
</feature>
<dbReference type="InterPro" id="IPR005025">
    <property type="entry name" value="FMN_Rdtase-like_dom"/>
</dbReference>
<organism evidence="3 4">
    <name type="scientific">Kitasatospora aburaviensis</name>
    <dbReference type="NCBI Taxonomy" id="67265"/>
    <lineage>
        <taxon>Bacteria</taxon>
        <taxon>Bacillati</taxon>
        <taxon>Actinomycetota</taxon>
        <taxon>Actinomycetes</taxon>
        <taxon>Kitasatosporales</taxon>
        <taxon>Streptomycetaceae</taxon>
        <taxon>Kitasatospora</taxon>
    </lineage>
</organism>
<dbReference type="PANTHER" id="PTHR30543">
    <property type="entry name" value="CHROMATE REDUCTASE"/>
    <property type="match status" value="1"/>
</dbReference>
<dbReference type="GO" id="GO:0016491">
    <property type="term" value="F:oxidoreductase activity"/>
    <property type="evidence" value="ECO:0007669"/>
    <property type="project" value="UniProtKB-KW"/>
</dbReference>
<evidence type="ECO:0000259" key="2">
    <source>
        <dbReference type="Pfam" id="PF03358"/>
    </source>
</evidence>
<dbReference type="SUPFAM" id="SSF52218">
    <property type="entry name" value="Flavoproteins"/>
    <property type="match status" value="1"/>
</dbReference>
<protein>
    <submittedName>
        <fullName evidence="3">NADPH-dependent FMN reductase</fullName>
        <ecNumber evidence="3">1.-.-.-</ecNumber>
    </submittedName>
</protein>
<gene>
    <name evidence="3" type="ORF">ACFP0N_04035</name>
</gene>
<evidence type="ECO:0000313" key="4">
    <source>
        <dbReference type="Proteomes" id="UP001596067"/>
    </source>
</evidence>
<evidence type="ECO:0000313" key="3">
    <source>
        <dbReference type="EMBL" id="MFC5884155.1"/>
    </source>
</evidence>
<dbReference type="Gene3D" id="3.40.50.360">
    <property type="match status" value="1"/>
</dbReference>
<name>A0ABW1ERF9_9ACTN</name>
<dbReference type="PANTHER" id="PTHR30543:SF21">
    <property type="entry name" value="NAD(P)H-DEPENDENT FMN REDUCTASE LOT6"/>
    <property type="match status" value="1"/>
</dbReference>
<dbReference type="InterPro" id="IPR050712">
    <property type="entry name" value="NAD(P)H-dep_reductase"/>
</dbReference>
<keyword evidence="3" id="KW-0560">Oxidoreductase</keyword>
<reference evidence="4" key="1">
    <citation type="journal article" date="2019" name="Int. J. Syst. Evol. Microbiol.">
        <title>The Global Catalogue of Microorganisms (GCM) 10K type strain sequencing project: providing services to taxonomists for standard genome sequencing and annotation.</title>
        <authorList>
            <consortium name="The Broad Institute Genomics Platform"/>
            <consortium name="The Broad Institute Genome Sequencing Center for Infectious Disease"/>
            <person name="Wu L."/>
            <person name="Ma J."/>
        </authorList>
    </citation>
    <scope>NUCLEOTIDE SEQUENCE [LARGE SCALE GENOMIC DNA]</scope>
    <source>
        <strain evidence="4">CGMCC 4.1469</strain>
    </source>
</reference>
<dbReference type="EC" id="1.-.-.-" evidence="3"/>
<accession>A0ABW1ERF9</accession>